<gene>
    <name evidence="2" type="ORF">ENSA7_82360</name>
</gene>
<dbReference type="Proteomes" id="UP000238823">
    <property type="component" value="Unassembled WGS sequence"/>
</dbReference>
<accession>A0A2S9XDC5</accession>
<name>A0A2S9XDC5_9BACT</name>
<evidence type="ECO:0000259" key="1">
    <source>
        <dbReference type="PROSITE" id="PS51154"/>
    </source>
</evidence>
<reference evidence="2 3" key="1">
    <citation type="submission" date="2018-03" db="EMBL/GenBank/DDBJ databases">
        <title>Draft Genome Sequences of the Obligatory Marine Myxobacteria Enhygromyxa salina SWB007.</title>
        <authorList>
            <person name="Poehlein A."/>
            <person name="Moghaddam J.A."/>
            <person name="Harms H."/>
            <person name="Alanjari M."/>
            <person name="Koenig G.M."/>
            <person name="Daniel R."/>
            <person name="Schaeberle T.F."/>
        </authorList>
    </citation>
    <scope>NUCLEOTIDE SEQUENCE [LARGE SCALE GENOMIC DNA]</scope>
    <source>
        <strain evidence="2 3">SWB007</strain>
    </source>
</reference>
<dbReference type="PROSITE" id="PS51154">
    <property type="entry name" value="MACRO"/>
    <property type="match status" value="1"/>
</dbReference>
<dbReference type="InterPro" id="IPR002589">
    <property type="entry name" value="Macro_dom"/>
</dbReference>
<evidence type="ECO:0000313" key="3">
    <source>
        <dbReference type="Proteomes" id="UP000238823"/>
    </source>
</evidence>
<comment type="caution">
    <text evidence="2">The sequence shown here is derived from an EMBL/GenBank/DDBJ whole genome shotgun (WGS) entry which is preliminary data.</text>
</comment>
<dbReference type="EMBL" id="PVNL01000184">
    <property type="protein sequence ID" value="PRP90866.1"/>
    <property type="molecule type" value="Genomic_DNA"/>
</dbReference>
<dbReference type="SUPFAM" id="SSF52949">
    <property type="entry name" value="Macro domain-like"/>
    <property type="match status" value="1"/>
</dbReference>
<dbReference type="Pfam" id="PF01661">
    <property type="entry name" value="Macro"/>
    <property type="match status" value="1"/>
</dbReference>
<organism evidence="2 3">
    <name type="scientific">Enhygromyxa salina</name>
    <dbReference type="NCBI Taxonomy" id="215803"/>
    <lineage>
        <taxon>Bacteria</taxon>
        <taxon>Pseudomonadati</taxon>
        <taxon>Myxococcota</taxon>
        <taxon>Polyangia</taxon>
        <taxon>Nannocystales</taxon>
        <taxon>Nannocystaceae</taxon>
        <taxon>Enhygromyxa</taxon>
    </lineage>
</organism>
<dbReference type="AlphaFoldDB" id="A0A2S9XDC5"/>
<evidence type="ECO:0000313" key="2">
    <source>
        <dbReference type="EMBL" id="PRP90866.1"/>
    </source>
</evidence>
<dbReference type="Gene3D" id="3.40.220.10">
    <property type="entry name" value="Leucine Aminopeptidase, subunit E, domain 1"/>
    <property type="match status" value="1"/>
</dbReference>
<proteinExistence type="predicted"/>
<feature type="domain" description="Macro" evidence="1">
    <location>
        <begin position="1"/>
        <end position="106"/>
    </location>
</feature>
<dbReference type="InterPro" id="IPR043472">
    <property type="entry name" value="Macro_dom-like"/>
</dbReference>
<sequence length="106" mass="11541">MTDGGKLRARHLIHVPNTNKAGEQVQVEDIARATAAVIVTCELKGYNSVAVPLMGAFDTGIPAEEAARAIHSEFRSHRGERPIRVLFVARNSDEIDVFEMAIEGLS</sequence>
<protein>
    <submittedName>
        <fullName evidence="2">RNase III inhibitor</fullName>
    </submittedName>
</protein>